<dbReference type="PROSITE" id="PS51186">
    <property type="entry name" value="GNAT"/>
    <property type="match status" value="1"/>
</dbReference>
<dbReference type="AlphaFoldDB" id="A0A9P3HHK9"/>
<sequence>MNVATITPSASEHNLEMDKTDLNAVDSIKEPVSPHPDLDYITPNVEEHKKLLVTMRKACGWDAGSVPKWFVQQDEGQRFMSIFFLPGTTTPVGMGGFECQDFDHQDKDVADPETHRGCVVSLFIYKQYRGRGYLGKILEIVEEMARQKGLKTMTLYGLDKALGYEKFGYKVFKVEDRSYGRDHGFYKTTFLEKPL</sequence>
<dbReference type="CDD" id="cd04301">
    <property type="entry name" value="NAT_SF"/>
    <property type="match status" value="1"/>
</dbReference>
<proteinExistence type="predicted"/>
<keyword evidence="3" id="KW-1185">Reference proteome</keyword>
<dbReference type="SUPFAM" id="SSF55729">
    <property type="entry name" value="Acyl-CoA N-acyltransferases (Nat)"/>
    <property type="match status" value="1"/>
</dbReference>
<dbReference type="InterPro" id="IPR000182">
    <property type="entry name" value="GNAT_dom"/>
</dbReference>
<evidence type="ECO:0000313" key="2">
    <source>
        <dbReference type="EMBL" id="GJJ76700.1"/>
    </source>
</evidence>
<dbReference type="OrthoDB" id="2380010at2759"/>
<reference evidence="2" key="2">
    <citation type="journal article" date="2022" name="Microbiol. Resour. Announc.">
        <title>Whole-Genome Sequence of Entomortierella parvispora E1425, a Mucoromycotan Fungus Associated with Burkholderiaceae-Related Endosymbiotic Bacteria.</title>
        <authorList>
            <person name="Herlambang A."/>
            <person name="Guo Y."/>
            <person name="Takashima Y."/>
            <person name="Narisawa K."/>
            <person name="Ohta H."/>
            <person name="Nishizawa T."/>
        </authorList>
    </citation>
    <scope>NUCLEOTIDE SEQUENCE</scope>
    <source>
        <strain evidence="2">E1425</strain>
    </source>
</reference>
<reference evidence="2" key="1">
    <citation type="submission" date="2021-11" db="EMBL/GenBank/DDBJ databases">
        <authorList>
            <person name="Herlambang A."/>
            <person name="Guo Y."/>
            <person name="Takashima Y."/>
            <person name="Nishizawa T."/>
        </authorList>
    </citation>
    <scope>NUCLEOTIDE SEQUENCE</scope>
    <source>
        <strain evidence="2">E1425</strain>
    </source>
</reference>
<dbReference type="Gene3D" id="3.40.630.30">
    <property type="match status" value="1"/>
</dbReference>
<dbReference type="InterPro" id="IPR016181">
    <property type="entry name" value="Acyl_CoA_acyltransferase"/>
</dbReference>
<dbReference type="EMBL" id="BQFW01000012">
    <property type="protein sequence ID" value="GJJ76700.1"/>
    <property type="molecule type" value="Genomic_DNA"/>
</dbReference>
<dbReference type="Proteomes" id="UP000827284">
    <property type="component" value="Unassembled WGS sequence"/>
</dbReference>
<protein>
    <recommendedName>
        <fullName evidence="1">N-acetyltransferase domain-containing protein</fullName>
    </recommendedName>
</protein>
<dbReference type="GO" id="GO:0016747">
    <property type="term" value="F:acyltransferase activity, transferring groups other than amino-acyl groups"/>
    <property type="evidence" value="ECO:0007669"/>
    <property type="project" value="InterPro"/>
</dbReference>
<gene>
    <name evidence="2" type="ORF">EMPS_09059</name>
</gene>
<feature type="domain" description="N-acetyltransferase" evidence="1">
    <location>
        <begin position="36"/>
        <end position="192"/>
    </location>
</feature>
<organism evidence="2 3">
    <name type="scientific">Entomortierella parvispora</name>
    <dbReference type="NCBI Taxonomy" id="205924"/>
    <lineage>
        <taxon>Eukaryota</taxon>
        <taxon>Fungi</taxon>
        <taxon>Fungi incertae sedis</taxon>
        <taxon>Mucoromycota</taxon>
        <taxon>Mortierellomycotina</taxon>
        <taxon>Mortierellomycetes</taxon>
        <taxon>Mortierellales</taxon>
        <taxon>Mortierellaceae</taxon>
        <taxon>Entomortierella</taxon>
    </lineage>
</organism>
<comment type="caution">
    <text evidence="2">The sequence shown here is derived from an EMBL/GenBank/DDBJ whole genome shotgun (WGS) entry which is preliminary data.</text>
</comment>
<evidence type="ECO:0000259" key="1">
    <source>
        <dbReference type="PROSITE" id="PS51186"/>
    </source>
</evidence>
<dbReference type="Pfam" id="PF00583">
    <property type="entry name" value="Acetyltransf_1"/>
    <property type="match status" value="1"/>
</dbReference>
<accession>A0A9P3HHK9</accession>
<name>A0A9P3HHK9_9FUNG</name>
<evidence type="ECO:0000313" key="3">
    <source>
        <dbReference type="Proteomes" id="UP000827284"/>
    </source>
</evidence>